<sequence length="382" mass="43180">MEALRAELARKRKERGKGATTSGEVVAVEAGKPAKKYRSRGEVERERIERERREREQRGVKGEKGVKGEGGGGSGGAADPTKARGDEDRGGKSSSLSNAEVKRRLRLLKQPAMLFGEVDSDRYERLKRVERELVVEDTYAVGQQANTVLEIQREEEEARQRMLRKEAARREKDDEERTRTGNQVVAYSDKGPESEAERTLAAFKAAAEKVKAEQRENAMEVGEAVVSYIKRMMAEWEEEVNNLPEEVKRTGEGKQGFLQFRATQRSFELLYERIGEGTLVEAIKAALGRMVKAMKERNYLHASEIYVMLSIGNAPWPIGVTSVGIHDRSAREKISFAMNGEAHVMNDEGTRKFIHGFKRLMTWVQKNYPTDPSRSLDFNRNA</sequence>
<evidence type="ECO:0000313" key="11">
    <source>
        <dbReference type="EMBL" id="QDZ23923.1"/>
    </source>
</evidence>
<evidence type="ECO:0000256" key="2">
    <source>
        <dbReference type="ARBA" id="ARBA00008137"/>
    </source>
</evidence>
<feature type="compositionally biased region" description="Basic and acidic residues" evidence="9">
    <location>
        <begin position="39"/>
        <end position="67"/>
    </location>
</feature>
<protein>
    <recommendedName>
        <fullName evidence="3">Pre-mRNA-splicing factor 18</fullName>
    </recommendedName>
</protein>
<feature type="domain" description="Pre-mRNA processing factor 4 (PRP4)-like" evidence="10">
    <location>
        <begin position="96"/>
        <end position="145"/>
    </location>
</feature>
<dbReference type="OrthoDB" id="10261918at2759"/>
<evidence type="ECO:0000256" key="7">
    <source>
        <dbReference type="ARBA" id="ARBA00023242"/>
    </source>
</evidence>
<evidence type="ECO:0000256" key="1">
    <source>
        <dbReference type="ARBA" id="ARBA00004123"/>
    </source>
</evidence>
<evidence type="ECO:0000256" key="6">
    <source>
        <dbReference type="ARBA" id="ARBA00023187"/>
    </source>
</evidence>
<evidence type="ECO:0000259" key="10">
    <source>
        <dbReference type="SMART" id="SM00500"/>
    </source>
</evidence>
<organism evidence="11 12">
    <name type="scientific">Chloropicon primus</name>
    <dbReference type="NCBI Taxonomy" id="1764295"/>
    <lineage>
        <taxon>Eukaryota</taxon>
        <taxon>Viridiplantae</taxon>
        <taxon>Chlorophyta</taxon>
        <taxon>Chloropicophyceae</taxon>
        <taxon>Chloropicales</taxon>
        <taxon>Chloropicaceae</taxon>
        <taxon>Chloropicon</taxon>
    </lineage>
</organism>
<dbReference type="InterPro" id="IPR039979">
    <property type="entry name" value="PRPF18"/>
</dbReference>
<keyword evidence="5" id="KW-0747">Spliceosome</keyword>
<dbReference type="SMART" id="SM00500">
    <property type="entry name" value="SFM"/>
    <property type="match status" value="1"/>
</dbReference>
<feature type="coiled-coil region" evidence="8">
    <location>
        <begin position="146"/>
        <end position="213"/>
    </location>
</feature>
<dbReference type="PANTHER" id="PTHR13007:SF19">
    <property type="entry name" value="PRE-MRNA-SPLICING FACTOR 18"/>
    <property type="match status" value="1"/>
</dbReference>
<evidence type="ECO:0000256" key="3">
    <source>
        <dbReference type="ARBA" id="ARBA00018242"/>
    </source>
</evidence>
<evidence type="ECO:0000256" key="8">
    <source>
        <dbReference type="SAM" id="Coils"/>
    </source>
</evidence>
<dbReference type="GO" id="GO:0071021">
    <property type="term" value="C:U2-type post-spliceosomal complex"/>
    <property type="evidence" value="ECO:0007669"/>
    <property type="project" value="TreeGrafter"/>
</dbReference>
<dbReference type="AlphaFoldDB" id="A0A5B8MTU3"/>
<evidence type="ECO:0000256" key="9">
    <source>
        <dbReference type="SAM" id="MobiDB-lite"/>
    </source>
</evidence>
<dbReference type="InterPro" id="IPR036285">
    <property type="entry name" value="PRP4-like_sf"/>
</dbReference>
<comment type="similarity">
    <text evidence="2">Belongs to the PRP18 family.</text>
</comment>
<keyword evidence="4" id="KW-0507">mRNA processing</keyword>
<feature type="compositionally biased region" description="Basic and acidic residues" evidence="9">
    <location>
        <begin position="81"/>
        <end position="91"/>
    </location>
</feature>
<dbReference type="STRING" id="1764295.A0A5B8MTU3"/>
<dbReference type="GO" id="GO:0000350">
    <property type="term" value="P:generation of catalytic spliceosome for second transesterification step"/>
    <property type="evidence" value="ECO:0007669"/>
    <property type="project" value="TreeGrafter"/>
</dbReference>
<proteinExistence type="inferred from homology"/>
<dbReference type="GO" id="GO:0046540">
    <property type="term" value="C:U4/U6 x U5 tri-snRNP complex"/>
    <property type="evidence" value="ECO:0007669"/>
    <property type="project" value="TreeGrafter"/>
</dbReference>
<dbReference type="Gene3D" id="4.10.280.110">
    <property type="entry name" value="Pre-mRNA processing factor 4 domain"/>
    <property type="match status" value="1"/>
</dbReference>
<keyword evidence="8" id="KW-0175">Coiled coil</keyword>
<gene>
    <name evidence="11" type="ORF">A3770_11p64410</name>
</gene>
<dbReference type="InterPro" id="IPR014906">
    <property type="entry name" value="PRP4-like"/>
</dbReference>
<dbReference type="EMBL" id="CP031044">
    <property type="protein sequence ID" value="QDZ23923.1"/>
    <property type="molecule type" value="Genomic_DNA"/>
</dbReference>
<dbReference type="SUPFAM" id="SSF47938">
    <property type="entry name" value="Functional domain of the splicing factor Prp18"/>
    <property type="match status" value="1"/>
</dbReference>
<dbReference type="GO" id="GO:0005682">
    <property type="term" value="C:U5 snRNP"/>
    <property type="evidence" value="ECO:0007669"/>
    <property type="project" value="TreeGrafter"/>
</dbReference>
<evidence type="ECO:0000256" key="5">
    <source>
        <dbReference type="ARBA" id="ARBA00022728"/>
    </source>
</evidence>
<accession>A0A5B8MTU3</accession>
<name>A0A5B8MTU3_9CHLO</name>
<reference evidence="11 12" key="1">
    <citation type="submission" date="2018-07" db="EMBL/GenBank/DDBJ databases">
        <title>The complete nuclear genome of the prasinophyte Chloropicon primus (CCMP1205).</title>
        <authorList>
            <person name="Pombert J.-F."/>
            <person name="Otis C."/>
            <person name="Turmel M."/>
            <person name="Lemieux C."/>
        </authorList>
    </citation>
    <scope>NUCLEOTIDE SEQUENCE [LARGE SCALE GENOMIC DNA]</scope>
    <source>
        <strain evidence="11 12">CCMP1205</strain>
    </source>
</reference>
<keyword evidence="12" id="KW-1185">Reference proteome</keyword>
<dbReference type="SUPFAM" id="SSF158230">
    <property type="entry name" value="PRP4-like"/>
    <property type="match status" value="1"/>
</dbReference>
<dbReference type="InterPro" id="IPR004098">
    <property type="entry name" value="Prp18"/>
</dbReference>
<dbReference type="Pfam" id="PF08799">
    <property type="entry name" value="PRP4"/>
    <property type="match status" value="1"/>
</dbReference>
<dbReference type="Gene3D" id="1.20.940.10">
    <property type="entry name" value="Functional domain of the splicing factor Prp18"/>
    <property type="match status" value="1"/>
</dbReference>
<dbReference type="Proteomes" id="UP000316726">
    <property type="component" value="Chromosome 11"/>
</dbReference>
<comment type="subcellular location">
    <subcellularLocation>
        <location evidence="1">Nucleus</location>
    </subcellularLocation>
</comment>
<evidence type="ECO:0000313" key="12">
    <source>
        <dbReference type="Proteomes" id="UP000316726"/>
    </source>
</evidence>
<evidence type="ECO:0000256" key="4">
    <source>
        <dbReference type="ARBA" id="ARBA00022664"/>
    </source>
</evidence>
<dbReference type="PANTHER" id="PTHR13007">
    <property type="entry name" value="PRE-MRNA SPLICING FACTOR-RELATED"/>
    <property type="match status" value="1"/>
</dbReference>
<keyword evidence="6" id="KW-0508">mRNA splicing</keyword>
<feature type="region of interest" description="Disordered" evidence="9">
    <location>
        <begin position="1"/>
        <end position="102"/>
    </location>
</feature>
<dbReference type="Pfam" id="PF02840">
    <property type="entry name" value="Prp18"/>
    <property type="match status" value="1"/>
</dbReference>
<keyword evidence="7" id="KW-0539">Nucleus</keyword>